<gene>
    <name evidence="2" type="ORF">ACFOZ7_13500</name>
</gene>
<evidence type="ECO:0000313" key="2">
    <source>
        <dbReference type="EMBL" id="MFC4247945.1"/>
    </source>
</evidence>
<dbReference type="PANTHER" id="PTHR41534:SF2">
    <property type="entry name" value="3-PHENYLPROPIONATE_CINNAMIC ACID DIOXYGENASE SUBUNIT BETA"/>
    <property type="match status" value="1"/>
</dbReference>
<evidence type="ECO:0000313" key="3">
    <source>
        <dbReference type="Proteomes" id="UP001595821"/>
    </source>
</evidence>
<organism evidence="2 3">
    <name type="scientific">Natribaculum luteum</name>
    <dbReference type="NCBI Taxonomy" id="1586232"/>
    <lineage>
        <taxon>Archaea</taxon>
        <taxon>Methanobacteriati</taxon>
        <taxon>Methanobacteriota</taxon>
        <taxon>Stenosarchaea group</taxon>
        <taxon>Halobacteria</taxon>
        <taxon>Halobacteriales</taxon>
        <taxon>Natrialbaceae</taxon>
        <taxon>Natribaculum</taxon>
    </lineage>
</organism>
<dbReference type="CDD" id="cd00667">
    <property type="entry name" value="ring_hydroxylating_dioxygenases_beta"/>
    <property type="match status" value="1"/>
</dbReference>
<dbReference type="InterPro" id="IPR032710">
    <property type="entry name" value="NTF2-like_dom_sf"/>
</dbReference>
<dbReference type="EMBL" id="JBHSDJ010000108">
    <property type="protein sequence ID" value="MFC4247945.1"/>
    <property type="molecule type" value="Genomic_DNA"/>
</dbReference>
<comment type="caution">
    <text evidence="2">The sequence shown here is derived from an EMBL/GenBank/DDBJ whole genome shotgun (WGS) entry which is preliminary data.</text>
</comment>
<proteinExistence type="predicted"/>
<dbReference type="Gene3D" id="3.10.450.50">
    <property type="match status" value="1"/>
</dbReference>
<dbReference type="Pfam" id="PF00866">
    <property type="entry name" value="Ring_hydroxyl_B"/>
    <property type="match status" value="1"/>
</dbReference>
<keyword evidence="1" id="KW-0560">Oxidoreductase</keyword>
<dbReference type="RefSeq" id="WP_246972215.1">
    <property type="nucleotide sequence ID" value="NZ_CP095397.1"/>
</dbReference>
<keyword evidence="2" id="KW-0223">Dioxygenase</keyword>
<evidence type="ECO:0000256" key="1">
    <source>
        <dbReference type="ARBA" id="ARBA00023002"/>
    </source>
</evidence>
<dbReference type="SUPFAM" id="SSF54427">
    <property type="entry name" value="NTF2-like"/>
    <property type="match status" value="1"/>
</dbReference>
<name>A0ABD5P0X6_9EURY</name>
<accession>A0ABD5P0X6</accession>
<dbReference type="AlphaFoldDB" id="A0ABD5P0X6"/>
<dbReference type="PANTHER" id="PTHR41534">
    <property type="entry name" value="BLR3401 PROTEIN"/>
    <property type="match status" value="1"/>
</dbReference>
<dbReference type="GeneID" id="71852888"/>
<protein>
    <submittedName>
        <fullName evidence="2">Aromatic-ring-hydroxylating dioxygenase subunit beta</fullName>
    </submittedName>
</protein>
<dbReference type="GO" id="GO:0051213">
    <property type="term" value="F:dioxygenase activity"/>
    <property type="evidence" value="ECO:0007669"/>
    <property type="project" value="UniProtKB-KW"/>
</dbReference>
<reference evidence="2 3" key="1">
    <citation type="journal article" date="2014" name="Int. J. Syst. Evol. Microbiol.">
        <title>Complete genome sequence of Corynebacterium casei LMG S-19264T (=DSM 44701T), isolated from a smear-ripened cheese.</title>
        <authorList>
            <consortium name="US DOE Joint Genome Institute (JGI-PGF)"/>
            <person name="Walter F."/>
            <person name="Albersmeier A."/>
            <person name="Kalinowski J."/>
            <person name="Ruckert C."/>
        </authorList>
    </citation>
    <scope>NUCLEOTIDE SEQUENCE [LARGE SCALE GENOMIC DNA]</scope>
    <source>
        <strain evidence="2 3">IBRC-M 10912</strain>
    </source>
</reference>
<dbReference type="InterPro" id="IPR000391">
    <property type="entry name" value="Rng_hydr_dOase-bsu"/>
</dbReference>
<dbReference type="Proteomes" id="UP001595821">
    <property type="component" value="Unassembled WGS sequence"/>
</dbReference>
<sequence>MQDEQVQQATLRLECEEFLYHTAELLDDRRLSEWHDLVTDDIEYRIPIRTTRERSKPTEFSKSAFHMKEDWGTLKVRTNRMASDFAWSEDPPSRTRRQVANVRITDVSDDEIDLKNNLVVVRSRKAETDPDILSMERHDTLRRDEDGYAPDWTERKGLKLARRTVLLDHTVIPTDSLSIIL</sequence>